<feature type="signal peptide" evidence="1">
    <location>
        <begin position="1"/>
        <end position="25"/>
    </location>
</feature>
<dbReference type="EMBL" id="CAUYUE010000001">
    <property type="protein sequence ID" value="CAK0732303.1"/>
    <property type="molecule type" value="Genomic_DNA"/>
</dbReference>
<comment type="caution">
    <text evidence="3">The sequence shown here is derived from an EMBL/GenBank/DDBJ whole genome shotgun (WGS) entry which is preliminary data.</text>
</comment>
<reference evidence="3 4" key="1">
    <citation type="submission" date="2023-10" db="EMBL/GenBank/DDBJ databases">
        <authorList>
            <person name="Maclean D."/>
            <person name="Macfadyen A."/>
        </authorList>
    </citation>
    <scope>NUCLEOTIDE SEQUENCE [LARGE SCALE GENOMIC DNA]</scope>
</reference>
<sequence>MALSRRTTGILGCVVAALLIANVAAEGNAARRILADGMVAPAPAPAITSASGMAAIVDTAHQTGIASADGMASVAATVTKAMAGSVKGPIILMHGAIQGGEVWEFPRLPEAPGGVKGLLEAAGYTVYNPTLPYHFPNDTWNINDGLVTIQQYVDVYKGVINSNDLHNVYLVGHSLAGVWMQQLLQQIGDRLGGLVFVDAVALETGESFFTNGVAGIVPEYSDPPNSAFFTLIYSYPMFYQELSNEVFRDLFINTRKNDAAFVEETYKLLVPEPHGPELQKVNATTFYTIPMPKAFINMNHDITLLDYRTWLLFSDRVSRSNNAGVPYNVYTIYGDHESMLTQQANLATAILEAVAGLQG</sequence>
<feature type="domain" description="AB hydrolase-1" evidence="2">
    <location>
        <begin position="90"/>
        <end position="240"/>
    </location>
</feature>
<organism evidence="3 4">
    <name type="scientific">Coccomyxa viridis</name>
    <dbReference type="NCBI Taxonomy" id="1274662"/>
    <lineage>
        <taxon>Eukaryota</taxon>
        <taxon>Viridiplantae</taxon>
        <taxon>Chlorophyta</taxon>
        <taxon>core chlorophytes</taxon>
        <taxon>Trebouxiophyceae</taxon>
        <taxon>Trebouxiophyceae incertae sedis</taxon>
        <taxon>Coccomyxaceae</taxon>
        <taxon>Coccomyxa</taxon>
    </lineage>
</organism>
<gene>
    <name evidence="3" type="ORF">CVIRNUC_000112</name>
</gene>
<evidence type="ECO:0000313" key="3">
    <source>
        <dbReference type="EMBL" id="CAK0732303.1"/>
    </source>
</evidence>
<keyword evidence="4" id="KW-1185">Reference proteome</keyword>
<evidence type="ECO:0000259" key="2">
    <source>
        <dbReference type="Pfam" id="PF12697"/>
    </source>
</evidence>
<evidence type="ECO:0000313" key="4">
    <source>
        <dbReference type="Proteomes" id="UP001314263"/>
    </source>
</evidence>
<accession>A0AAV1HRU3</accession>
<dbReference type="Pfam" id="PF12697">
    <property type="entry name" value="Abhydrolase_6"/>
    <property type="match status" value="1"/>
</dbReference>
<dbReference type="AlphaFoldDB" id="A0AAV1HRU3"/>
<evidence type="ECO:0000256" key="1">
    <source>
        <dbReference type="SAM" id="SignalP"/>
    </source>
</evidence>
<feature type="chain" id="PRO_5043326140" description="AB hydrolase-1 domain-containing protein" evidence="1">
    <location>
        <begin position="26"/>
        <end position="359"/>
    </location>
</feature>
<dbReference type="SUPFAM" id="SSF53474">
    <property type="entry name" value="alpha/beta-Hydrolases"/>
    <property type="match status" value="1"/>
</dbReference>
<dbReference type="Proteomes" id="UP001314263">
    <property type="component" value="Unassembled WGS sequence"/>
</dbReference>
<protein>
    <recommendedName>
        <fullName evidence="2">AB hydrolase-1 domain-containing protein</fullName>
    </recommendedName>
</protein>
<dbReference type="Gene3D" id="3.40.50.1820">
    <property type="entry name" value="alpha/beta hydrolase"/>
    <property type="match status" value="1"/>
</dbReference>
<name>A0AAV1HRU3_9CHLO</name>
<dbReference type="InterPro" id="IPR000073">
    <property type="entry name" value="AB_hydrolase_1"/>
</dbReference>
<dbReference type="InterPro" id="IPR029058">
    <property type="entry name" value="AB_hydrolase_fold"/>
</dbReference>
<keyword evidence="1" id="KW-0732">Signal</keyword>
<proteinExistence type="predicted"/>